<dbReference type="CDD" id="cd01092">
    <property type="entry name" value="APP-like"/>
    <property type="match status" value="1"/>
</dbReference>
<keyword evidence="2" id="KW-0378">Hydrolase</keyword>
<protein>
    <submittedName>
        <fullName evidence="6">Aminopeptidase P family protein</fullName>
    </submittedName>
</protein>
<dbReference type="GO" id="GO:0046872">
    <property type="term" value="F:metal ion binding"/>
    <property type="evidence" value="ECO:0007669"/>
    <property type="project" value="UniProtKB-KW"/>
</dbReference>
<comment type="caution">
    <text evidence="6">The sequence shown here is derived from an EMBL/GenBank/DDBJ whole genome shotgun (WGS) entry which is preliminary data.</text>
</comment>
<reference evidence="6" key="1">
    <citation type="submission" date="2020-08" db="EMBL/GenBank/DDBJ databases">
        <title>Genome public.</title>
        <authorList>
            <person name="Liu C."/>
            <person name="Sun Q."/>
        </authorList>
    </citation>
    <scope>NUCLEOTIDE SEQUENCE</scope>
    <source>
        <strain evidence="6">BX7</strain>
    </source>
</reference>
<dbReference type="Pfam" id="PF00557">
    <property type="entry name" value="Peptidase_M24"/>
    <property type="match status" value="1"/>
</dbReference>
<proteinExistence type="inferred from homology"/>
<evidence type="ECO:0000313" key="7">
    <source>
        <dbReference type="Proteomes" id="UP000620366"/>
    </source>
</evidence>
<dbReference type="InterPro" id="IPR001131">
    <property type="entry name" value="Peptidase_M24B_aminopep-P_CS"/>
</dbReference>
<dbReference type="Proteomes" id="UP000620366">
    <property type="component" value="Unassembled WGS sequence"/>
</dbReference>
<dbReference type="Gene3D" id="3.90.230.10">
    <property type="entry name" value="Creatinase/methionine aminopeptidase superfamily"/>
    <property type="match status" value="1"/>
</dbReference>
<keyword evidence="6" id="KW-0645">Protease</keyword>
<evidence type="ECO:0000259" key="4">
    <source>
        <dbReference type="Pfam" id="PF00557"/>
    </source>
</evidence>
<dbReference type="Pfam" id="PF01321">
    <property type="entry name" value="Creatinase_N"/>
    <property type="match status" value="1"/>
</dbReference>
<sequence length="353" mass="39421">MMKRLQNLREQTGDVDAVLLTADTSLFYFTGLPHSEGALLVTPDRAWFLIDSRNSEAARETVSFMEVVEENRGYLAPLGRLMSENGIRTLAYEDREVSVHTKSRFESEFAGVTLQPLGDVVEKLRAVKDESELSAMRRAQNLADRAFEYVLDYIRPGRTELEIAMELEFFMRRGGAKKTSFDTICVSGKNSSKPHGVPTEKTVESGDFVTMDFGCVVDGYCSDMTRTVAVGYASDEMRKVYDIVLTAHNRVIDQVHAGMTGAEVDRIAREYITQMGYGQNFGHGLGHGIGIEVHESPRFSMLCHDVIAPNTVMSNEPGIYLEGKFGVRIEDLILVTQQGCEVLNHTEKKLLIL</sequence>
<dbReference type="GO" id="GO:0004177">
    <property type="term" value="F:aminopeptidase activity"/>
    <property type="evidence" value="ECO:0007669"/>
    <property type="project" value="UniProtKB-KW"/>
</dbReference>
<dbReference type="InterPro" id="IPR000994">
    <property type="entry name" value="Pept_M24"/>
</dbReference>
<dbReference type="PROSITE" id="PS00491">
    <property type="entry name" value="PROLINE_PEPTIDASE"/>
    <property type="match status" value="1"/>
</dbReference>
<evidence type="ECO:0000259" key="5">
    <source>
        <dbReference type="Pfam" id="PF01321"/>
    </source>
</evidence>
<organism evidence="6 7">
    <name type="scientific">Feifania hominis</name>
    <dbReference type="NCBI Taxonomy" id="2763660"/>
    <lineage>
        <taxon>Bacteria</taxon>
        <taxon>Bacillati</taxon>
        <taxon>Bacillota</taxon>
        <taxon>Clostridia</taxon>
        <taxon>Eubacteriales</taxon>
        <taxon>Feifaniaceae</taxon>
        <taxon>Feifania</taxon>
    </lineage>
</organism>
<dbReference type="InterPro" id="IPR029149">
    <property type="entry name" value="Creatin/AminoP/Spt16_N"/>
</dbReference>
<evidence type="ECO:0000256" key="1">
    <source>
        <dbReference type="ARBA" id="ARBA00022723"/>
    </source>
</evidence>
<dbReference type="EMBL" id="JACRSP010000001">
    <property type="protein sequence ID" value="MBC8535696.1"/>
    <property type="molecule type" value="Genomic_DNA"/>
</dbReference>
<accession>A0A926DCJ0</accession>
<evidence type="ECO:0000313" key="6">
    <source>
        <dbReference type="EMBL" id="MBC8535696.1"/>
    </source>
</evidence>
<dbReference type="Gene3D" id="3.40.350.10">
    <property type="entry name" value="Creatinase/prolidase N-terminal domain"/>
    <property type="match status" value="1"/>
</dbReference>
<dbReference type="PANTHER" id="PTHR46112">
    <property type="entry name" value="AMINOPEPTIDASE"/>
    <property type="match status" value="1"/>
</dbReference>
<name>A0A926DCJ0_9FIRM</name>
<feature type="domain" description="Creatinase N-terminal" evidence="5">
    <location>
        <begin position="3"/>
        <end position="127"/>
    </location>
</feature>
<dbReference type="SUPFAM" id="SSF55920">
    <property type="entry name" value="Creatinase/aminopeptidase"/>
    <property type="match status" value="1"/>
</dbReference>
<gene>
    <name evidence="6" type="ORF">H8695_03195</name>
</gene>
<keyword evidence="7" id="KW-1185">Reference proteome</keyword>
<dbReference type="RefSeq" id="WP_249299425.1">
    <property type="nucleotide sequence ID" value="NZ_JACRSP010000001.1"/>
</dbReference>
<keyword evidence="1 3" id="KW-0479">Metal-binding</keyword>
<dbReference type="InterPro" id="IPR050659">
    <property type="entry name" value="Peptidase_M24B"/>
</dbReference>
<feature type="domain" description="Peptidase M24" evidence="4">
    <location>
        <begin position="135"/>
        <end position="337"/>
    </location>
</feature>
<dbReference type="AlphaFoldDB" id="A0A926DCJ0"/>
<evidence type="ECO:0000256" key="2">
    <source>
        <dbReference type="ARBA" id="ARBA00022801"/>
    </source>
</evidence>
<dbReference type="PANTHER" id="PTHR46112:SF3">
    <property type="entry name" value="AMINOPEPTIDASE YPDF"/>
    <property type="match status" value="1"/>
</dbReference>
<dbReference type="InterPro" id="IPR036005">
    <property type="entry name" value="Creatinase/aminopeptidase-like"/>
</dbReference>
<keyword evidence="6" id="KW-0031">Aminopeptidase</keyword>
<comment type="similarity">
    <text evidence="3">Belongs to the peptidase M24B family.</text>
</comment>
<evidence type="ECO:0000256" key="3">
    <source>
        <dbReference type="RuleBase" id="RU000590"/>
    </source>
</evidence>
<dbReference type="SUPFAM" id="SSF53092">
    <property type="entry name" value="Creatinase/prolidase N-terminal domain"/>
    <property type="match status" value="1"/>
</dbReference>
<dbReference type="InterPro" id="IPR000587">
    <property type="entry name" value="Creatinase_N"/>
</dbReference>